<feature type="transmembrane region" description="Helical" evidence="1">
    <location>
        <begin position="37"/>
        <end position="59"/>
    </location>
</feature>
<evidence type="ECO:0000256" key="1">
    <source>
        <dbReference type="SAM" id="Phobius"/>
    </source>
</evidence>
<feature type="transmembrane region" description="Helical" evidence="1">
    <location>
        <begin position="97"/>
        <end position="115"/>
    </location>
</feature>
<name>A0A4X1SS32_PIG</name>
<accession>A0A4X1SS32</accession>
<protein>
    <submittedName>
        <fullName evidence="2">Uncharacterized protein</fullName>
    </submittedName>
</protein>
<keyword evidence="1" id="KW-0472">Membrane</keyword>
<sequence length="116" mass="13447">FLTCHLYTFGEVSEFLLLLSFKSSVYILAISPLSDMYFANIFSQSSLACLSILLTVFSFKEQTYLILMKSNLSMFAFIDWTFGVLPKKILLNPRSQIFFFMFSSKNFIFYVLHLGL</sequence>
<proteinExistence type="predicted"/>
<keyword evidence="1" id="KW-1133">Transmembrane helix</keyword>
<dbReference type="Ensembl" id="ENSSSCT00070006858.1">
    <property type="protein sequence ID" value="ENSSSCP00070005593.1"/>
    <property type="gene ID" value="ENSSSCG00070003669.1"/>
</dbReference>
<evidence type="ECO:0000313" key="3">
    <source>
        <dbReference type="Proteomes" id="UP000314985"/>
    </source>
</evidence>
<reference evidence="2" key="2">
    <citation type="submission" date="2025-08" db="UniProtKB">
        <authorList>
            <consortium name="Ensembl"/>
        </authorList>
    </citation>
    <scope>IDENTIFICATION</scope>
</reference>
<evidence type="ECO:0000313" key="2">
    <source>
        <dbReference type="Ensembl" id="ENSSSCP00070005593.1"/>
    </source>
</evidence>
<organism evidence="2 3">
    <name type="scientific">Sus scrofa</name>
    <name type="common">Pig</name>
    <dbReference type="NCBI Taxonomy" id="9823"/>
    <lineage>
        <taxon>Eukaryota</taxon>
        <taxon>Metazoa</taxon>
        <taxon>Chordata</taxon>
        <taxon>Craniata</taxon>
        <taxon>Vertebrata</taxon>
        <taxon>Euteleostomi</taxon>
        <taxon>Mammalia</taxon>
        <taxon>Eutheria</taxon>
        <taxon>Laurasiatheria</taxon>
        <taxon>Artiodactyla</taxon>
        <taxon>Suina</taxon>
        <taxon>Suidae</taxon>
        <taxon>Sus</taxon>
    </lineage>
</organism>
<dbReference type="AlphaFoldDB" id="A0A4X1SS32"/>
<reference evidence="2 3" key="1">
    <citation type="submission" date="2017-08" db="EMBL/GenBank/DDBJ databases">
        <title>USMARCv1.0.</title>
        <authorList>
            <person name="Hannum G.I."/>
            <person name="Koren S."/>
            <person name="Schroeder S.G."/>
            <person name="Chin S.C."/>
            <person name="Nonneman D.J."/>
            <person name="Becker S.A."/>
            <person name="Rosen B.D."/>
            <person name="Bickhart D.M."/>
            <person name="Putnam N.H."/>
            <person name="Green R.E."/>
            <person name="Tuggle C.K."/>
            <person name="Liu H."/>
            <person name="Rohrer G.A."/>
            <person name="Warr A."/>
            <person name="Hall R."/>
            <person name="Kim K."/>
            <person name="Hume D.A."/>
            <person name="Talbot R."/>
            <person name="Chow W."/>
            <person name="Howe K."/>
            <person name="Schwartz A.S."/>
            <person name="Watson M."/>
            <person name="Archibald A.L."/>
            <person name="Phillippy A.M."/>
            <person name="Smith T.P.L."/>
        </authorList>
    </citation>
    <scope>NUCLEOTIDE SEQUENCE [LARGE SCALE GENOMIC DNA]</scope>
</reference>
<keyword evidence="1" id="KW-0812">Transmembrane</keyword>
<dbReference type="Proteomes" id="UP000314985">
    <property type="component" value="Chromosome 7"/>
</dbReference>